<proteinExistence type="predicted"/>
<gene>
    <name evidence="1" type="ORF">NCTC12195_04039</name>
</gene>
<accession>A0A380FMW3</accession>
<dbReference type="AlphaFoldDB" id="A0A380FMW3"/>
<protein>
    <submittedName>
        <fullName evidence="1">Uncharacterized protein</fullName>
    </submittedName>
</protein>
<evidence type="ECO:0000313" key="2">
    <source>
        <dbReference type="Proteomes" id="UP000255277"/>
    </source>
</evidence>
<dbReference type="Proteomes" id="UP000255277">
    <property type="component" value="Unassembled WGS sequence"/>
</dbReference>
<dbReference type="EMBL" id="UHDK01000001">
    <property type="protein sequence ID" value="SUM34514.1"/>
    <property type="molecule type" value="Genomic_DNA"/>
</dbReference>
<organism evidence="1 2">
    <name type="scientific">Staphylococcus gallinarum</name>
    <dbReference type="NCBI Taxonomy" id="1293"/>
    <lineage>
        <taxon>Bacteria</taxon>
        <taxon>Bacillati</taxon>
        <taxon>Bacillota</taxon>
        <taxon>Bacilli</taxon>
        <taxon>Bacillales</taxon>
        <taxon>Staphylococcaceae</taxon>
        <taxon>Staphylococcus</taxon>
    </lineage>
</organism>
<sequence length="57" mass="6516">MTFKRSCYLAILLLLILTTGSLVVKIVIRKIAHRKQEVKVALSAEVNPPYLYTNKKE</sequence>
<name>A0A380FMW3_STAGA</name>
<evidence type="ECO:0000313" key="1">
    <source>
        <dbReference type="EMBL" id="SUM34514.1"/>
    </source>
</evidence>
<reference evidence="1 2" key="1">
    <citation type="submission" date="2018-06" db="EMBL/GenBank/DDBJ databases">
        <authorList>
            <consortium name="Pathogen Informatics"/>
            <person name="Doyle S."/>
        </authorList>
    </citation>
    <scope>NUCLEOTIDE SEQUENCE [LARGE SCALE GENOMIC DNA]</scope>
    <source>
        <strain evidence="1 2">NCTC12195</strain>
    </source>
</reference>